<dbReference type="Pfam" id="PF15275">
    <property type="entry name" value="PEHE"/>
    <property type="match status" value="1"/>
</dbReference>
<dbReference type="PROSITE" id="PS50330">
    <property type="entry name" value="UIM"/>
    <property type="match status" value="1"/>
</dbReference>
<dbReference type="Proteomes" id="UP001634394">
    <property type="component" value="Unassembled WGS sequence"/>
</dbReference>
<feature type="region of interest" description="Disordered" evidence="1">
    <location>
        <begin position="142"/>
        <end position="177"/>
    </location>
</feature>
<evidence type="ECO:0000256" key="1">
    <source>
        <dbReference type="SAM" id="MobiDB-lite"/>
    </source>
</evidence>
<comment type="caution">
    <text evidence="3">The sequence shown here is derived from an EMBL/GenBank/DDBJ whole genome shotgun (WGS) entry which is preliminary data.</text>
</comment>
<dbReference type="GO" id="GO:1902562">
    <property type="term" value="C:H4 histone acetyltransferase complex"/>
    <property type="evidence" value="ECO:0007669"/>
    <property type="project" value="UniProtKB-ARBA"/>
</dbReference>
<dbReference type="EMBL" id="JBJQND010000019">
    <property type="protein sequence ID" value="KAL3832099.1"/>
    <property type="molecule type" value="Genomic_DNA"/>
</dbReference>
<organism evidence="3 5">
    <name type="scientific">Sinanodonta woodiana</name>
    <name type="common">Chinese pond mussel</name>
    <name type="synonym">Anodonta woodiana</name>
    <dbReference type="NCBI Taxonomy" id="1069815"/>
    <lineage>
        <taxon>Eukaryota</taxon>
        <taxon>Metazoa</taxon>
        <taxon>Spiralia</taxon>
        <taxon>Lophotrochozoa</taxon>
        <taxon>Mollusca</taxon>
        <taxon>Bivalvia</taxon>
        <taxon>Autobranchia</taxon>
        <taxon>Heteroconchia</taxon>
        <taxon>Palaeoheterodonta</taxon>
        <taxon>Unionida</taxon>
        <taxon>Unionoidea</taxon>
        <taxon>Unionidae</taxon>
        <taxon>Unioninae</taxon>
        <taxon>Sinanodonta</taxon>
    </lineage>
</organism>
<dbReference type="AlphaFoldDB" id="A0ABD3T5A2"/>
<feature type="domain" description="PEHE" evidence="2">
    <location>
        <begin position="298"/>
        <end position="413"/>
    </location>
</feature>
<evidence type="ECO:0000313" key="5">
    <source>
        <dbReference type="Proteomes" id="UP001634394"/>
    </source>
</evidence>
<dbReference type="InterPro" id="IPR003903">
    <property type="entry name" value="UIM_dom"/>
</dbReference>
<evidence type="ECO:0000313" key="4">
    <source>
        <dbReference type="EMBL" id="KAL3832155.1"/>
    </source>
</evidence>
<evidence type="ECO:0000259" key="2">
    <source>
        <dbReference type="PROSITE" id="PS52052"/>
    </source>
</evidence>
<protein>
    <recommendedName>
        <fullName evidence="2">PEHE domain-containing protein</fullName>
    </recommendedName>
</protein>
<feature type="compositionally biased region" description="Basic and acidic residues" evidence="1">
    <location>
        <begin position="7"/>
        <end position="22"/>
    </location>
</feature>
<sequence length="424" mass="48973">MNRHKMKSDVVFESRTRSDGRQNLRQRVTKINGEYDPDLALAIQESLKQAEMDARAKENKTVNSADSIEDISVSKPSMKSSKQCGDQKEINHLKDLLLLHIDLIQQQQELLTQKEKQIDTLKAEKNALQCRLERMERRLSLLRQRDGTPESPRLSSSFISQSSPRKEQSTSVASSVGPCVTATAGSEWIDGTQEKSKDKPIKRKLSLEFQRVRKKFGADFPLTAESPTEEDAEKACRALAEKARQKAACKKPRNHAEAGQKELRTDKLYHVSFYEPISREIEIEDRPDVIKGAAAQLEVEVPSWRIQTFTNLYVLEGTENLEDDIFVKRHQKPEIEEKRRKRWDMQRIREQKMYEKLKEKENDAEKSKELPVVESFYPTLDSIKFIEVDERISVTAFGHSIPLIHTEDFALPWETSQPRRARNK</sequence>
<dbReference type="InterPro" id="IPR029332">
    <property type="entry name" value="PEHE_dom"/>
</dbReference>
<accession>A0ABD3T5A2</accession>
<dbReference type="Gene3D" id="1.20.5.170">
    <property type="match status" value="1"/>
</dbReference>
<dbReference type="InterPro" id="IPR026711">
    <property type="entry name" value="Msl-1"/>
</dbReference>
<keyword evidence="5" id="KW-1185">Reference proteome</keyword>
<gene>
    <name evidence="3" type="ORF">ACJMK2_023776</name>
    <name evidence="4" type="ORF">ACJMK2_023823</name>
</gene>
<dbReference type="EMBL" id="JBJQND010000019">
    <property type="protein sequence ID" value="KAL3832155.1"/>
    <property type="molecule type" value="Genomic_DNA"/>
</dbReference>
<proteinExistence type="predicted"/>
<name>A0ABD3T5A2_SINWO</name>
<dbReference type="SMART" id="SM01300">
    <property type="entry name" value="PEHE"/>
    <property type="match status" value="1"/>
</dbReference>
<dbReference type="PANTHER" id="PTHR21656:SF2">
    <property type="entry name" value="MALE-SPECIFIC LETHAL 1 HOMOLOG"/>
    <property type="match status" value="1"/>
</dbReference>
<feature type="region of interest" description="Disordered" evidence="1">
    <location>
        <begin position="1"/>
        <end position="24"/>
    </location>
</feature>
<dbReference type="PROSITE" id="PS52052">
    <property type="entry name" value="PEHE"/>
    <property type="match status" value="1"/>
</dbReference>
<reference evidence="3 5" key="1">
    <citation type="submission" date="2024-11" db="EMBL/GenBank/DDBJ databases">
        <title>Chromosome-level genome assembly of the freshwater bivalve Anodonta woodiana.</title>
        <authorList>
            <person name="Chen X."/>
        </authorList>
    </citation>
    <scope>NUCLEOTIDE SEQUENCE [LARGE SCALE GENOMIC DNA]</scope>
    <source>
        <strain evidence="3">MN2024</strain>
        <tissue evidence="3">Gills</tissue>
    </source>
</reference>
<evidence type="ECO:0000313" key="3">
    <source>
        <dbReference type="EMBL" id="KAL3832099.1"/>
    </source>
</evidence>
<dbReference type="Gene3D" id="6.10.250.2000">
    <property type="match status" value="1"/>
</dbReference>
<feature type="compositionally biased region" description="Polar residues" evidence="1">
    <location>
        <begin position="153"/>
        <end position="174"/>
    </location>
</feature>
<dbReference type="PANTHER" id="PTHR21656">
    <property type="entry name" value="MALE-SPECIFIC LETHAL-1 PROTEIN"/>
    <property type="match status" value="1"/>
</dbReference>